<feature type="domain" description="Peptidase M20 dimerisation" evidence="2">
    <location>
        <begin position="208"/>
        <end position="292"/>
    </location>
</feature>
<gene>
    <name evidence="3" type="ORF">KP001_12040</name>
</gene>
<evidence type="ECO:0000256" key="1">
    <source>
        <dbReference type="ARBA" id="ARBA00022801"/>
    </source>
</evidence>
<dbReference type="Proteomes" id="UP000683559">
    <property type="component" value="Chromosome"/>
</dbReference>
<dbReference type="InterPro" id="IPR001160">
    <property type="entry name" value="Peptidase_M20C"/>
</dbReference>
<dbReference type="InterPro" id="IPR002933">
    <property type="entry name" value="Peptidase_M20"/>
</dbReference>
<keyword evidence="1" id="KW-0378">Hydrolase</keyword>
<keyword evidence="4" id="KW-1185">Reference proteome</keyword>
<proteinExistence type="predicted"/>
<evidence type="ECO:0000313" key="4">
    <source>
        <dbReference type="Proteomes" id="UP000683559"/>
    </source>
</evidence>
<protein>
    <submittedName>
        <fullName evidence="3">Aminoacyl-histidine dipeptidase</fullName>
    </submittedName>
</protein>
<dbReference type="EMBL" id="CP077683">
    <property type="protein sequence ID" value="QXE89198.1"/>
    <property type="molecule type" value="Genomic_DNA"/>
</dbReference>
<evidence type="ECO:0000259" key="2">
    <source>
        <dbReference type="Pfam" id="PF07687"/>
    </source>
</evidence>
<sequence length="484" mass="51558">MTDAIGGIEPQVFWNCFAAISAIPRPSGHEDRIGGYILERAGQLGLERAKDDCGNIVVRLPATPGKERVRSICLQSHLDMVCEKNADKMHDFLKDPIELVRHGEVLTANGTTLGADNGIGVATSLAIMEDGSIEHGPLELLFTVEEETGLRGAKNLTPGLVASRSLLNLDSEEEGALYIGCAGGKDTVGRWPLVREPVPAGAVPVRVAVKGLKGGHSGLEIDKGLGNAIKLLSRALTPLAGLGGRIAAIDGGNMRNAIPRECSAVMYLAPELVAGARAVVEELAAVFVAELPAVDPGVRLTLEPCEAGPATVMEPHLQRQVLKTISALPSGVQRMSAEIPGLVETSTNVSVINTEQDEVVLITSQRSSSASRLTEVVDTVQSILEMGGAVVEVSEGYPGWQPNIDSPLLKLAQRCYRDLYGTEPEVKAIHAGLECGIIGERIPGMDMVSFGPNMEKVHSPDERVYIESVARYWRFVLQILKAAP</sequence>
<dbReference type="RefSeq" id="WP_217285889.1">
    <property type="nucleotide sequence ID" value="NZ_CP077683.1"/>
</dbReference>
<evidence type="ECO:0000313" key="3">
    <source>
        <dbReference type="EMBL" id="QXE89198.1"/>
    </source>
</evidence>
<dbReference type="Pfam" id="PF01546">
    <property type="entry name" value="Peptidase_M20"/>
    <property type="match status" value="1"/>
</dbReference>
<dbReference type="InterPro" id="IPR011650">
    <property type="entry name" value="Peptidase_M20_dimer"/>
</dbReference>
<dbReference type="PANTHER" id="PTHR43501">
    <property type="entry name" value="CYTOSOL NON-SPECIFIC DIPEPTIDASE"/>
    <property type="match status" value="1"/>
</dbReference>
<name>A0ABX8LG42_9BACT</name>
<dbReference type="PIRSF" id="PIRSF016599">
    <property type="entry name" value="Xaa-His_dipept"/>
    <property type="match status" value="1"/>
</dbReference>
<reference evidence="3 4" key="1">
    <citation type="submission" date="2021-06" db="EMBL/GenBank/DDBJ databases">
        <title>Gemonas diversity in paddy soil.</title>
        <authorList>
            <person name="Liu G."/>
        </authorList>
    </citation>
    <scope>NUCLEOTIDE SEQUENCE [LARGE SCALE GENOMIC DNA]</scope>
    <source>
        <strain evidence="3 4">RG2</strain>
    </source>
</reference>
<accession>A0ABX8LG42</accession>
<organism evidence="3 4">
    <name type="scientific">Geomonas subterranea</name>
    <dbReference type="NCBI Taxonomy" id="2847989"/>
    <lineage>
        <taxon>Bacteria</taxon>
        <taxon>Pseudomonadati</taxon>
        <taxon>Thermodesulfobacteriota</taxon>
        <taxon>Desulfuromonadia</taxon>
        <taxon>Geobacterales</taxon>
        <taxon>Geobacteraceae</taxon>
        <taxon>Geomonas</taxon>
    </lineage>
</organism>
<dbReference type="PANTHER" id="PTHR43501:SF1">
    <property type="entry name" value="CYTOSOL NON-SPECIFIC DIPEPTIDASE"/>
    <property type="match status" value="1"/>
</dbReference>
<dbReference type="Pfam" id="PF07687">
    <property type="entry name" value="M20_dimer"/>
    <property type="match status" value="1"/>
</dbReference>
<dbReference type="CDD" id="cd03890">
    <property type="entry name" value="M20_pepD"/>
    <property type="match status" value="1"/>
</dbReference>
<dbReference type="NCBIfam" id="TIGR01893">
    <property type="entry name" value="aa-his-dipept"/>
    <property type="match status" value="1"/>
</dbReference>